<accession>A0A975BJV1</accession>
<dbReference type="EMBL" id="CP061800">
    <property type="protein sequence ID" value="QTA86720.1"/>
    <property type="molecule type" value="Genomic_DNA"/>
</dbReference>
<evidence type="ECO:0000313" key="1">
    <source>
        <dbReference type="EMBL" id="QTA86720.1"/>
    </source>
</evidence>
<proteinExistence type="predicted"/>
<name>A0A975BJV1_9BACT</name>
<keyword evidence="2" id="KW-1185">Reference proteome</keyword>
<reference evidence="1" key="1">
    <citation type="journal article" date="2021" name="Microb. Physiol.">
        <title>Proteogenomic Insights into the Physiology of Marine, Sulfate-Reducing, Filamentous Desulfonema limicola and Desulfonema magnum.</title>
        <authorList>
            <person name="Schnaars V."/>
            <person name="Wohlbrand L."/>
            <person name="Scheve S."/>
            <person name="Hinrichs C."/>
            <person name="Reinhardt R."/>
            <person name="Rabus R."/>
        </authorList>
    </citation>
    <scope>NUCLEOTIDE SEQUENCE</scope>
    <source>
        <strain evidence="1">4be13</strain>
    </source>
</reference>
<gene>
    <name evidence="1" type="ORF">dnm_027440</name>
</gene>
<dbReference type="AlphaFoldDB" id="A0A975BJV1"/>
<dbReference type="KEGG" id="dmm:dnm_027440"/>
<protein>
    <submittedName>
        <fullName evidence="1">Uncharacterized protein</fullName>
    </submittedName>
</protein>
<organism evidence="1 2">
    <name type="scientific">Desulfonema magnum</name>
    <dbReference type="NCBI Taxonomy" id="45655"/>
    <lineage>
        <taxon>Bacteria</taxon>
        <taxon>Pseudomonadati</taxon>
        <taxon>Thermodesulfobacteriota</taxon>
        <taxon>Desulfobacteria</taxon>
        <taxon>Desulfobacterales</taxon>
        <taxon>Desulfococcaceae</taxon>
        <taxon>Desulfonema</taxon>
    </lineage>
</organism>
<dbReference type="Proteomes" id="UP000663722">
    <property type="component" value="Chromosome"/>
</dbReference>
<evidence type="ECO:0000313" key="2">
    <source>
        <dbReference type="Proteomes" id="UP000663722"/>
    </source>
</evidence>
<sequence length="41" mass="4975">MSLFLKFVNNTKAEQKNQEPSVLCELVRSERHRRNFSWFFG</sequence>